<name>A0A9D1JPC6_9BACT</name>
<reference evidence="1" key="1">
    <citation type="submission" date="2020-10" db="EMBL/GenBank/DDBJ databases">
        <authorList>
            <person name="Gilroy R."/>
        </authorList>
    </citation>
    <scope>NUCLEOTIDE SEQUENCE</scope>
    <source>
        <strain evidence="1">6276</strain>
    </source>
</reference>
<evidence type="ECO:0000313" key="1">
    <source>
        <dbReference type="EMBL" id="HIS37115.1"/>
    </source>
</evidence>
<feature type="non-terminal residue" evidence="1">
    <location>
        <position position="101"/>
    </location>
</feature>
<dbReference type="Proteomes" id="UP000823928">
    <property type="component" value="Unassembled WGS sequence"/>
</dbReference>
<proteinExistence type="predicted"/>
<protein>
    <submittedName>
        <fullName evidence="1">Uncharacterized protein</fullName>
    </submittedName>
</protein>
<accession>A0A9D1JPC6</accession>
<dbReference type="EMBL" id="DVIU01000215">
    <property type="protein sequence ID" value="HIS37115.1"/>
    <property type="molecule type" value="Genomic_DNA"/>
</dbReference>
<gene>
    <name evidence="1" type="ORF">IAC10_10895</name>
</gene>
<sequence length="101" mass="11762">MKTQKEIVEEMQAVVEQMRLDDIEDNPDIIDEFFECDCCGQHKCLAGSIEYEGYRLCNDCVLIAETGFALKKFSKIQELIDAMEDKRLEGLCDFIKEEEKR</sequence>
<comment type="caution">
    <text evidence="1">The sequence shown here is derived from an EMBL/GenBank/DDBJ whole genome shotgun (WGS) entry which is preliminary data.</text>
</comment>
<reference evidence="1" key="2">
    <citation type="journal article" date="2021" name="PeerJ">
        <title>Extensive microbial diversity within the chicken gut microbiome revealed by metagenomics and culture.</title>
        <authorList>
            <person name="Gilroy R."/>
            <person name="Ravi A."/>
            <person name="Getino M."/>
            <person name="Pursley I."/>
            <person name="Horton D.L."/>
            <person name="Alikhan N.F."/>
            <person name="Baker D."/>
            <person name="Gharbi K."/>
            <person name="Hall N."/>
            <person name="Watson M."/>
            <person name="Adriaenssens E.M."/>
            <person name="Foster-Nyarko E."/>
            <person name="Jarju S."/>
            <person name="Secka A."/>
            <person name="Antonio M."/>
            <person name="Oren A."/>
            <person name="Chaudhuri R.R."/>
            <person name="La Ragione R."/>
            <person name="Hildebrand F."/>
            <person name="Pallen M.J."/>
        </authorList>
    </citation>
    <scope>NUCLEOTIDE SEQUENCE</scope>
    <source>
        <strain evidence="1">6276</strain>
    </source>
</reference>
<organism evidence="1 2">
    <name type="scientific">Candidatus Scatousia excrementigallinarum</name>
    <dbReference type="NCBI Taxonomy" id="2840935"/>
    <lineage>
        <taxon>Bacteria</taxon>
        <taxon>Candidatus Scatousia</taxon>
    </lineage>
</organism>
<dbReference type="AlphaFoldDB" id="A0A9D1JPC6"/>
<evidence type="ECO:0000313" key="2">
    <source>
        <dbReference type="Proteomes" id="UP000823928"/>
    </source>
</evidence>